<organism evidence="1 3">
    <name type="scientific">Escherichia coli</name>
    <dbReference type="NCBI Taxonomy" id="562"/>
    <lineage>
        <taxon>Bacteria</taxon>
        <taxon>Pseudomonadati</taxon>
        <taxon>Pseudomonadota</taxon>
        <taxon>Gammaproteobacteria</taxon>
        <taxon>Enterobacterales</taxon>
        <taxon>Enterobacteriaceae</taxon>
        <taxon>Escherichia</taxon>
    </lineage>
</organism>
<reference evidence="1 3" key="2">
    <citation type="submission" date="2020-02" db="EMBL/GenBank/DDBJ databases">
        <authorList>
            <consortium name="PulseNet: The National Subtyping Network for Foodborne Disease Surveillance"/>
            <person name="Tarr C.L."/>
            <person name="Trees E."/>
            <person name="Katz L.S."/>
            <person name="Carleton-Romer H.A."/>
            <person name="Stroika S."/>
            <person name="Kucerova Z."/>
            <person name="Roache K.F."/>
            <person name="Sabol A.L."/>
            <person name="Besser J."/>
            <person name="Gerner-Smidt P."/>
        </authorList>
    </citation>
    <scope>NUCLEOTIDE SEQUENCE [LARGE SCALE GENOMIC DNA]</scope>
    <source>
        <strain evidence="1 3">2014C-3796</strain>
    </source>
</reference>
<dbReference type="Pfam" id="PF02831">
    <property type="entry name" value="gpW"/>
    <property type="match status" value="1"/>
</dbReference>
<dbReference type="AlphaFoldDB" id="A0A3E1VHX6"/>
<reference evidence="2" key="3">
    <citation type="submission" date="2020-04" db="EMBL/GenBank/DDBJ databases">
        <authorList>
            <consortium name="NCBI Pathogen Detection Project"/>
        </authorList>
    </citation>
    <scope>NUCLEOTIDE SEQUENCE</scope>
    <source>
        <strain evidence="2">TW14994</strain>
    </source>
</reference>
<dbReference type="NCBIfam" id="NF047331">
    <property type="entry name" value="phage_HTJ"/>
    <property type="match status" value="1"/>
</dbReference>
<evidence type="ECO:0000313" key="1">
    <source>
        <dbReference type="EMBL" id="EFI0216224.1"/>
    </source>
</evidence>
<evidence type="ECO:0000313" key="4">
    <source>
        <dbReference type="Proteomes" id="UP000842385"/>
    </source>
</evidence>
<comment type="caution">
    <text evidence="1">The sequence shown here is derived from an EMBL/GenBank/DDBJ whole genome shotgun (WGS) entry which is preliminary data.</text>
</comment>
<sequence length="68" mass="7702">MVTVAELQALRQARLDLLTGKRVVSVQKDGRRIEYTVASLDELNRAINDAESVLGTTRRRRRPLGVRL</sequence>
<dbReference type="EMBL" id="DABFUC010000094">
    <property type="protein sequence ID" value="HAI8961182.1"/>
    <property type="molecule type" value="Genomic_DNA"/>
</dbReference>
<dbReference type="InterPro" id="IPR036626">
    <property type="entry name" value="GpW_sf"/>
</dbReference>
<accession>A0A3E1VHX6</accession>
<protein>
    <submittedName>
        <fullName evidence="1">Phage tail protein</fullName>
    </submittedName>
</protein>
<dbReference type="Gene3D" id="3.30.1580.10">
    <property type="entry name" value="Head-to-tail joining protein W"/>
    <property type="match status" value="1"/>
</dbReference>
<dbReference type="SUPFAM" id="SSF64210">
    <property type="entry name" value="Head-to-tail joining protein W, gpW"/>
    <property type="match status" value="1"/>
</dbReference>
<proteinExistence type="predicted"/>
<dbReference type="EMBL" id="AASXRC010000104">
    <property type="protein sequence ID" value="EFI0216224.1"/>
    <property type="molecule type" value="Genomic_DNA"/>
</dbReference>
<reference evidence="2 4" key="1">
    <citation type="journal article" date="2018" name="Genome Biol.">
        <title>SKESA: strategic k-mer extension for scrupulous assemblies.</title>
        <authorList>
            <person name="Souvorov A."/>
            <person name="Agarwala R."/>
            <person name="Lipman D.J."/>
        </authorList>
    </citation>
    <scope>NUCLEOTIDE SEQUENCE [LARGE SCALE GENOMIC DNA]</scope>
    <source>
        <strain evidence="2 4">TW14994</strain>
    </source>
</reference>
<evidence type="ECO:0000313" key="2">
    <source>
        <dbReference type="EMBL" id="HAI8961182.1"/>
    </source>
</evidence>
<evidence type="ECO:0000313" key="3">
    <source>
        <dbReference type="Proteomes" id="UP000521994"/>
    </source>
</evidence>
<dbReference type="RefSeq" id="WP_000259008.1">
    <property type="nucleotide sequence ID" value="NZ_BIAR01000037.1"/>
</dbReference>
<dbReference type="InterPro" id="IPR004174">
    <property type="entry name" value="GpW"/>
</dbReference>
<dbReference type="GO" id="GO:0019058">
    <property type="term" value="P:viral life cycle"/>
    <property type="evidence" value="ECO:0007669"/>
    <property type="project" value="InterPro"/>
</dbReference>
<gene>
    <name evidence="1" type="ORF">BG944_005571</name>
    <name evidence="2" type="ORF">HKA49_005520</name>
</gene>
<dbReference type="Proteomes" id="UP000521994">
    <property type="component" value="Unassembled WGS sequence"/>
</dbReference>
<name>A0A3E1VHX6_ECOLX</name>
<dbReference type="Proteomes" id="UP000842385">
    <property type="component" value="Unassembled WGS sequence"/>
</dbReference>